<feature type="domain" description="Reverse transcriptase" evidence="1">
    <location>
        <begin position="113"/>
        <end position="389"/>
    </location>
</feature>
<evidence type="ECO:0000259" key="1">
    <source>
        <dbReference type="PROSITE" id="PS50878"/>
    </source>
</evidence>
<evidence type="ECO:0000313" key="3">
    <source>
        <dbReference type="Proteomes" id="UP001140206"/>
    </source>
</evidence>
<dbReference type="InterPro" id="IPR000477">
    <property type="entry name" value="RT_dom"/>
</dbReference>
<dbReference type="InterPro" id="IPR026960">
    <property type="entry name" value="RVT-Znf"/>
</dbReference>
<reference evidence="2" key="1">
    <citation type="submission" date="2022-08" db="EMBL/GenBank/DDBJ databases">
        <authorList>
            <person name="Marques A."/>
        </authorList>
    </citation>
    <scope>NUCLEOTIDE SEQUENCE</scope>
    <source>
        <strain evidence="2">RhyPub2mFocal</strain>
        <tissue evidence="2">Leaves</tissue>
    </source>
</reference>
<name>A0AAV8CJ90_9POAL</name>
<organism evidence="2 3">
    <name type="scientific">Rhynchospora pubera</name>
    <dbReference type="NCBI Taxonomy" id="906938"/>
    <lineage>
        <taxon>Eukaryota</taxon>
        <taxon>Viridiplantae</taxon>
        <taxon>Streptophyta</taxon>
        <taxon>Embryophyta</taxon>
        <taxon>Tracheophyta</taxon>
        <taxon>Spermatophyta</taxon>
        <taxon>Magnoliopsida</taxon>
        <taxon>Liliopsida</taxon>
        <taxon>Poales</taxon>
        <taxon>Cyperaceae</taxon>
        <taxon>Cyperoideae</taxon>
        <taxon>Rhynchosporeae</taxon>
        <taxon>Rhynchospora</taxon>
    </lineage>
</organism>
<evidence type="ECO:0000313" key="2">
    <source>
        <dbReference type="EMBL" id="KAJ4754103.1"/>
    </source>
</evidence>
<comment type="caution">
    <text evidence="2">The sequence shown here is derived from an EMBL/GenBank/DDBJ whole genome shotgun (WGS) entry which is preliminary data.</text>
</comment>
<proteinExistence type="predicted"/>
<dbReference type="InterPro" id="IPR043502">
    <property type="entry name" value="DNA/RNA_pol_sf"/>
</dbReference>
<protein>
    <submittedName>
        <fullName evidence="2">RNA-directed DNA polymerase (Reverse transcriptase)-related family protein</fullName>
    </submittedName>
</protein>
<dbReference type="Pfam" id="PF13966">
    <property type="entry name" value="zf-RVT"/>
    <property type="match status" value="1"/>
</dbReference>
<dbReference type="AlphaFoldDB" id="A0AAV8CJ90"/>
<dbReference type="GO" id="GO:0003964">
    <property type="term" value="F:RNA-directed DNA polymerase activity"/>
    <property type="evidence" value="ECO:0007669"/>
    <property type="project" value="UniProtKB-KW"/>
</dbReference>
<dbReference type="EMBL" id="JAMFTS010000005">
    <property type="protein sequence ID" value="KAJ4754103.1"/>
    <property type="molecule type" value="Genomic_DNA"/>
</dbReference>
<dbReference type="PANTHER" id="PTHR33116:SF78">
    <property type="entry name" value="OS12G0587133 PROTEIN"/>
    <property type="match status" value="1"/>
</dbReference>
<keyword evidence="2" id="KW-0695">RNA-directed DNA polymerase</keyword>
<dbReference type="PANTHER" id="PTHR33116">
    <property type="entry name" value="REVERSE TRANSCRIPTASE ZINC-BINDING DOMAIN-CONTAINING PROTEIN-RELATED-RELATED"/>
    <property type="match status" value="1"/>
</dbReference>
<sequence length="796" mass="91061">MATTKMRNKFAASLNVQGRTVTDPREILSFFHGFYCNLLGTEAKTCDFNPSVLYQDDSSLLYPLGFPFSEFEIKKTVMGLSDSKACGPDGFPNEFFKIHWDLIKGDMVDMFDSLAQHKLDLSSSNLAHLILLPKKDDAQEMSEFRPISIVSYLPKLIAKVLANRITQFLPTLVSPSQTGFIKGRLISENFITAREMIFNISKSAEPSFMLKLDFHKAFDSMSWPFLLKTMRCRSFPRNFLCWLELLFNSSCSALLINGMLGPTFKHQRGLRQGDPLSPSLFLLVADVLARMMQSTALTLSDSLSPKLLDPFYILQYADDTLIFSTAKGQAPRSLLLVLDLFSKVSGMSLNLSKSSFVPFNLQSVQISSLQNLLQCPSTTLPVQYLGLPLSNKRPNKATFQLLVDKLTKRLAGWKAKLLSRAGRLVLASSVLSTILIFFMSVFKLPVWVVRAIDRIRRDFIWKGPVQHNRGVNLLSWDIMCLPKQLGGSGLINLTLHNISLLLRWWWRVHDLLTSQWTSTAKLLYGVNGRLSTPLAWKQAGSFFWTDLRNLRFMFQLLVTSKVHSGDSTLFWYNNWAGSLLRFFSSERSFPNKFITLKEAIPRIDMLLTSPQNVVDSNAYGTAQNLHLTSGSDRLLWRWRTDGRFSTSLVYKQLVSAGKCSFAFKNLWKLKVPPTVRMFLVFLSHGRILTQDQLLKRNIPFQPKCVMFLIVENKEHLFCVFIFAQNIWTRLHFNTSAVSTVLHNLCNSNSLREVTLATTLWGLWLERNNRTFRDERRSEDDVHQWIVQQATLFWKFC</sequence>
<accession>A0AAV8CJ90</accession>
<dbReference type="PROSITE" id="PS50878">
    <property type="entry name" value="RT_POL"/>
    <property type="match status" value="1"/>
</dbReference>
<keyword evidence="2" id="KW-0808">Transferase</keyword>
<gene>
    <name evidence="2" type="ORF">LUZ62_088508</name>
</gene>
<keyword evidence="3" id="KW-1185">Reference proteome</keyword>
<keyword evidence="2" id="KW-0548">Nucleotidyltransferase</keyword>
<dbReference type="CDD" id="cd01650">
    <property type="entry name" value="RT_nLTR_like"/>
    <property type="match status" value="1"/>
</dbReference>
<dbReference type="Proteomes" id="UP001140206">
    <property type="component" value="Chromosome 5"/>
</dbReference>
<dbReference type="SUPFAM" id="SSF56672">
    <property type="entry name" value="DNA/RNA polymerases"/>
    <property type="match status" value="1"/>
</dbReference>
<dbReference type="Pfam" id="PF00078">
    <property type="entry name" value="RVT_1"/>
    <property type="match status" value="1"/>
</dbReference>